<dbReference type="RefSeq" id="XP_013381592.1">
    <property type="nucleotide sequence ID" value="XM_013526138.2"/>
</dbReference>
<accession>A0A1S3H6I5</accession>
<feature type="region of interest" description="Disordered" evidence="1">
    <location>
        <begin position="89"/>
        <end position="150"/>
    </location>
</feature>
<dbReference type="GeneID" id="106152526"/>
<proteinExistence type="predicted"/>
<protein>
    <submittedName>
        <fullName evidence="4">Uncharacterized protein LOC106152526 isoform X2</fullName>
    </submittedName>
</protein>
<sequence>MWFLLLTAGITVSALQIGAAKHGTRQGNMVVMFNDGKWSYVCMNDVVGADALPREPRIPCRWIDVTRGNYETSAFNADDIDEHSFQHVFGHKEGKNKHKRDNNNPHLARGYPATQQRKTRHKSPKEPKPNPDPNETQTVPQNPCDPNPCPRDAKGNPVYCRVKSKEGTYECRLPKDTCAIDGELLKLNEKRVIGCKTCTCLNPDMKEPFCINTHSCQIWTLDMIPPGCQLITPPGKCCQELDCSGSGAATAVSTATVPTTPSIVTSTMATASSTLAPINPCDPNPCPRDAKGNPVYCRAKPKYGTYECRIPKDTCIVDGWLLAGDKRMVIGCKSCVCRLPHIKEPVCSSICKSWTPDMIPPGCQLITPPGKCCRELDCSGSGAANAVSTKIIPTAPSIVTSTMATAPSTLAPINPCDPNPCPRDAKGKPVYCRAKPKDGTYECRIGLPKDTCVVDGQPLARNEMRVIGCKTCICFDPRAKEPFCYETYSCPLWTPDKIPSGCQPVRQPGKCCQELYCNQPTTTT</sequence>
<dbReference type="AlphaFoldDB" id="A0A1S3H6I5"/>
<evidence type="ECO:0000313" key="3">
    <source>
        <dbReference type="Proteomes" id="UP000085678"/>
    </source>
</evidence>
<organism evidence="3 4">
    <name type="scientific">Lingula anatina</name>
    <name type="common">Brachiopod</name>
    <name type="synonym">Lingula unguis</name>
    <dbReference type="NCBI Taxonomy" id="7574"/>
    <lineage>
        <taxon>Eukaryota</taxon>
        <taxon>Metazoa</taxon>
        <taxon>Spiralia</taxon>
        <taxon>Lophotrochozoa</taxon>
        <taxon>Brachiopoda</taxon>
        <taxon>Linguliformea</taxon>
        <taxon>Lingulata</taxon>
        <taxon>Lingulida</taxon>
        <taxon>Linguloidea</taxon>
        <taxon>Lingulidae</taxon>
        <taxon>Lingula</taxon>
    </lineage>
</organism>
<keyword evidence="3" id="KW-1185">Reference proteome</keyword>
<feature type="chain" id="PRO_5010230043" evidence="2">
    <location>
        <begin position="21"/>
        <end position="524"/>
    </location>
</feature>
<name>A0A1S3H6I5_LINAN</name>
<evidence type="ECO:0000256" key="2">
    <source>
        <dbReference type="SAM" id="SignalP"/>
    </source>
</evidence>
<evidence type="ECO:0000313" key="4">
    <source>
        <dbReference type="RefSeq" id="XP_013381592.1"/>
    </source>
</evidence>
<dbReference type="Proteomes" id="UP000085678">
    <property type="component" value="Unplaced"/>
</dbReference>
<keyword evidence="2" id="KW-0732">Signal</keyword>
<gene>
    <name evidence="4" type="primary">LOC106152526</name>
</gene>
<reference evidence="4" key="1">
    <citation type="submission" date="2025-08" db="UniProtKB">
        <authorList>
            <consortium name="RefSeq"/>
        </authorList>
    </citation>
    <scope>IDENTIFICATION</scope>
    <source>
        <tissue evidence="4">Gonads</tissue>
    </source>
</reference>
<evidence type="ECO:0000256" key="1">
    <source>
        <dbReference type="SAM" id="MobiDB-lite"/>
    </source>
</evidence>
<feature type="signal peptide" evidence="2">
    <location>
        <begin position="1"/>
        <end position="20"/>
    </location>
</feature>